<organism evidence="1 2">
    <name type="scientific">Spiroplasma chrysopicola DF-1</name>
    <dbReference type="NCBI Taxonomy" id="1276227"/>
    <lineage>
        <taxon>Bacteria</taxon>
        <taxon>Bacillati</taxon>
        <taxon>Mycoplasmatota</taxon>
        <taxon>Mollicutes</taxon>
        <taxon>Entomoplasmatales</taxon>
        <taxon>Spiroplasmataceae</taxon>
        <taxon>Spiroplasma</taxon>
    </lineage>
</organism>
<name>R4UIB9_9MOLU</name>
<dbReference type="RefSeq" id="WP_016338886.1">
    <property type="nucleotide sequence ID" value="NC_021280.1"/>
</dbReference>
<sequence>MEKDYIKYYNWANNKWAKKWRITSSTRRELFRLKAKIHYIPLWHPTEVEVDLDNQQLVVPKNLVSLITSLQLPKTDYYMFKYNNINNLLLTCHYIVINYTKIVENKLLNNEIDLRWSTTYGAYFFKKITNHLIQQDIAIETYRTARIKKQQNFYRAKNKKLFY</sequence>
<accession>R4UIB9</accession>
<dbReference type="HOGENOM" id="CLU_1642668_0_0_14"/>
<proteinExistence type="predicted"/>
<protein>
    <submittedName>
        <fullName evidence="1">Uncharacterized protein</fullName>
    </submittedName>
</protein>
<dbReference type="Proteomes" id="UP000013964">
    <property type="component" value="Chromosome"/>
</dbReference>
<dbReference type="AlphaFoldDB" id="R4UIB9"/>
<dbReference type="STRING" id="1276227.SCHRY_v1c04820"/>
<dbReference type="OrthoDB" id="388883at2"/>
<evidence type="ECO:0000313" key="2">
    <source>
        <dbReference type="Proteomes" id="UP000013964"/>
    </source>
</evidence>
<gene>
    <name evidence="1" type="ORF">SCHRY_v1c04820</name>
</gene>
<dbReference type="KEGG" id="scr:SCHRY_v1c04820"/>
<evidence type="ECO:0000313" key="1">
    <source>
        <dbReference type="EMBL" id="AGM25061.1"/>
    </source>
</evidence>
<dbReference type="PATRIC" id="fig|1276227.3.peg.483"/>
<reference evidence="1 2" key="1">
    <citation type="journal article" date="2013" name="Genome Biol. Evol.">
        <title>Complete genomes of two dipteran-associated spiroplasmas provided insights into the origin, dynamics, and impacts of viral invasion in spiroplasma.</title>
        <authorList>
            <person name="Ku C."/>
            <person name="Lo W.S."/>
            <person name="Chen L.L."/>
            <person name="Kuo C.H."/>
        </authorList>
    </citation>
    <scope>NUCLEOTIDE SEQUENCE [LARGE SCALE GENOMIC DNA]</scope>
    <source>
        <strain evidence="1 2">DF-1</strain>
    </source>
</reference>
<dbReference type="EMBL" id="CP005077">
    <property type="protein sequence ID" value="AGM25061.1"/>
    <property type="molecule type" value="Genomic_DNA"/>
</dbReference>
<keyword evidence="2" id="KW-1185">Reference proteome</keyword>